<reference evidence="1" key="1">
    <citation type="submission" date="2019-08" db="EMBL/GenBank/DDBJ databases">
        <authorList>
            <person name="Kucharzyk K."/>
            <person name="Murdoch R.W."/>
            <person name="Higgins S."/>
            <person name="Loffler F."/>
        </authorList>
    </citation>
    <scope>NUCLEOTIDE SEQUENCE</scope>
</reference>
<comment type="caution">
    <text evidence="1">The sequence shown here is derived from an EMBL/GenBank/DDBJ whole genome shotgun (WGS) entry which is preliminary data.</text>
</comment>
<proteinExistence type="predicted"/>
<organism evidence="1">
    <name type="scientific">bioreactor metagenome</name>
    <dbReference type="NCBI Taxonomy" id="1076179"/>
    <lineage>
        <taxon>unclassified sequences</taxon>
        <taxon>metagenomes</taxon>
        <taxon>ecological metagenomes</taxon>
    </lineage>
</organism>
<name>A0A645HPZ4_9ZZZZ</name>
<accession>A0A645HPZ4</accession>
<sequence length="69" mass="7788">MLVVEDTVVEDVGKVVVEISPLILRVNTPPETDKLLLVIMVVVAMDPPMSEVRMLFEFDKELVVVMFVM</sequence>
<evidence type="ECO:0000313" key="1">
    <source>
        <dbReference type="EMBL" id="MPN37443.1"/>
    </source>
</evidence>
<gene>
    <name evidence="1" type="ORF">SDC9_184961</name>
</gene>
<dbReference type="AlphaFoldDB" id="A0A645HPZ4"/>
<dbReference type="EMBL" id="VSSQ01092099">
    <property type="protein sequence ID" value="MPN37443.1"/>
    <property type="molecule type" value="Genomic_DNA"/>
</dbReference>
<protein>
    <submittedName>
        <fullName evidence="1">Uncharacterized protein</fullName>
    </submittedName>
</protein>